<keyword evidence="3" id="KW-1185">Reference proteome</keyword>
<gene>
    <name evidence="1" type="ORF">J2Z81_001105</name>
    <name evidence="2" type="ORF">J2Z81_002532</name>
</gene>
<name>A0ABS4S6L7_9BACI</name>
<protein>
    <submittedName>
        <fullName evidence="1">Dipeptide/tripeptide permease</fullName>
    </submittedName>
</protein>
<feature type="non-terminal residue" evidence="1">
    <location>
        <position position="27"/>
    </location>
</feature>
<evidence type="ECO:0000313" key="3">
    <source>
        <dbReference type="Proteomes" id="UP001519294"/>
    </source>
</evidence>
<comment type="caution">
    <text evidence="1">The sequence shown here is derived from an EMBL/GenBank/DDBJ whole genome shotgun (WGS) entry which is preliminary data.</text>
</comment>
<dbReference type="Proteomes" id="UP001519294">
    <property type="component" value="Unassembled WGS sequence"/>
</dbReference>
<proteinExistence type="predicted"/>
<accession>A0ABS4S6L7</accession>
<organism evidence="1 3">
    <name type="scientific">Virgibacillus alimentarius</name>
    <dbReference type="NCBI Taxonomy" id="698769"/>
    <lineage>
        <taxon>Bacteria</taxon>
        <taxon>Bacillati</taxon>
        <taxon>Bacillota</taxon>
        <taxon>Bacilli</taxon>
        <taxon>Bacillales</taxon>
        <taxon>Bacillaceae</taxon>
        <taxon>Virgibacillus</taxon>
    </lineage>
</organism>
<evidence type="ECO:0000313" key="1">
    <source>
        <dbReference type="EMBL" id="MBP2257157.1"/>
    </source>
</evidence>
<evidence type="ECO:0000313" key="2">
    <source>
        <dbReference type="EMBL" id="MBP2258549.1"/>
    </source>
</evidence>
<reference evidence="1 3" key="1">
    <citation type="submission" date="2021-03" db="EMBL/GenBank/DDBJ databases">
        <title>Genomic Encyclopedia of Type Strains, Phase IV (KMG-IV): sequencing the most valuable type-strain genomes for metagenomic binning, comparative biology and taxonomic classification.</title>
        <authorList>
            <person name="Goeker M."/>
        </authorList>
    </citation>
    <scope>NUCLEOTIDE SEQUENCE [LARGE SCALE GENOMIC DNA]</scope>
    <source>
        <strain evidence="1 3">DSM 25790</strain>
    </source>
</reference>
<dbReference type="EMBL" id="JAGIKX010000006">
    <property type="protein sequence ID" value="MBP2257157.1"/>
    <property type="molecule type" value="Genomic_DNA"/>
</dbReference>
<sequence>MEASVKDLPQGKKHPKGLYLLFFTELW</sequence>
<dbReference type="EMBL" id="JAGIKX010000028">
    <property type="protein sequence ID" value="MBP2258549.1"/>
    <property type="molecule type" value="Genomic_DNA"/>
</dbReference>